<name>A0ABQ2MXG3_9MICO</name>
<dbReference type="Proteomes" id="UP000638043">
    <property type="component" value="Unassembled WGS sequence"/>
</dbReference>
<accession>A0ABQ2MXG3</accession>
<evidence type="ECO:0000256" key="1">
    <source>
        <dbReference type="ARBA" id="ARBA00022679"/>
    </source>
</evidence>
<evidence type="ECO:0000313" key="4">
    <source>
        <dbReference type="EMBL" id="GGO59832.1"/>
    </source>
</evidence>
<protein>
    <recommendedName>
        <fullName evidence="3">HipA-like C-terminal domain-containing protein</fullName>
    </recommendedName>
</protein>
<evidence type="ECO:0000313" key="5">
    <source>
        <dbReference type="Proteomes" id="UP000638043"/>
    </source>
</evidence>
<dbReference type="InterPro" id="IPR012893">
    <property type="entry name" value="HipA-like_C"/>
</dbReference>
<evidence type="ECO:0000256" key="2">
    <source>
        <dbReference type="ARBA" id="ARBA00022777"/>
    </source>
</evidence>
<dbReference type="RefSeq" id="WP_188699700.1">
    <property type="nucleotide sequence ID" value="NZ_BMMQ01000001.1"/>
</dbReference>
<evidence type="ECO:0000259" key="3">
    <source>
        <dbReference type="Pfam" id="PF07804"/>
    </source>
</evidence>
<reference evidence="5" key="1">
    <citation type="journal article" date="2019" name="Int. J. Syst. Evol. Microbiol.">
        <title>The Global Catalogue of Microorganisms (GCM) 10K type strain sequencing project: providing services to taxonomists for standard genome sequencing and annotation.</title>
        <authorList>
            <consortium name="The Broad Institute Genomics Platform"/>
            <consortium name="The Broad Institute Genome Sequencing Center for Infectious Disease"/>
            <person name="Wu L."/>
            <person name="Ma J."/>
        </authorList>
    </citation>
    <scope>NUCLEOTIDE SEQUENCE [LARGE SCALE GENOMIC DNA]</scope>
    <source>
        <strain evidence="5">CGMCC 4.7181</strain>
    </source>
</reference>
<keyword evidence="2" id="KW-0418">Kinase</keyword>
<organism evidence="4 5">
    <name type="scientific">Microbacterium nanhaiense</name>
    <dbReference type="NCBI Taxonomy" id="1301026"/>
    <lineage>
        <taxon>Bacteria</taxon>
        <taxon>Bacillati</taxon>
        <taxon>Actinomycetota</taxon>
        <taxon>Actinomycetes</taxon>
        <taxon>Micrococcales</taxon>
        <taxon>Microbacteriaceae</taxon>
        <taxon>Microbacterium</taxon>
    </lineage>
</organism>
<feature type="domain" description="HipA-like C-terminal" evidence="3">
    <location>
        <begin position="19"/>
        <end position="229"/>
    </location>
</feature>
<sequence length="309" mass="33491">MDQGRTDVSAWEFLHVEARGASEKMWLSEPGGSSARPHTHWLFKPATIHSNGHRQIGDWTETIAAAVAAELDVPAAQAKLAIRDGVEGVIVRNVRPVEYEMQAGSLVMVDEIGVELRASNRVRTATIGHTLDNICRALVPYGPPPAAPTWSSCTGYDVFVGYLILDALIGNADRHEQNWSVLRARSSAGPADVLAPAYDMESSLGFQLTDEARTNRLADATAMEKFAVKGTARRFDGDLKTPLVDFAGRAVAQCSNAGRERIAHLAEAIASVNFEELLASHPGVSVVARRFAGTVLEINGRRIRDVIRT</sequence>
<gene>
    <name evidence="4" type="ORF">GCM10010910_03750</name>
</gene>
<comment type="caution">
    <text evidence="4">The sequence shown here is derived from an EMBL/GenBank/DDBJ whole genome shotgun (WGS) entry which is preliminary data.</text>
</comment>
<dbReference type="Pfam" id="PF07804">
    <property type="entry name" value="HipA_C"/>
    <property type="match status" value="1"/>
</dbReference>
<dbReference type="EMBL" id="BMMQ01000001">
    <property type="protein sequence ID" value="GGO59832.1"/>
    <property type="molecule type" value="Genomic_DNA"/>
</dbReference>
<keyword evidence="5" id="KW-1185">Reference proteome</keyword>
<dbReference type="Gene3D" id="1.10.1070.20">
    <property type="match status" value="1"/>
</dbReference>
<keyword evidence="1" id="KW-0808">Transferase</keyword>
<proteinExistence type="predicted"/>